<keyword evidence="4 7" id="KW-0812">Transmembrane</keyword>
<dbReference type="Proteomes" id="UP001333102">
    <property type="component" value="Chromosome"/>
</dbReference>
<organism evidence="8 9">
    <name type="scientific">Geochorda subterranea</name>
    <dbReference type="NCBI Taxonomy" id="3109564"/>
    <lineage>
        <taxon>Bacteria</taxon>
        <taxon>Bacillati</taxon>
        <taxon>Bacillota</taxon>
        <taxon>Limnochordia</taxon>
        <taxon>Limnochordales</taxon>
        <taxon>Geochordaceae</taxon>
        <taxon>Geochorda</taxon>
    </lineage>
</organism>
<reference evidence="9" key="1">
    <citation type="submission" date="2023-12" db="EMBL/GenBank/DDBJ databases">
        <title>Novel isolates from deep terrestrial aquifers shed light on the physiology and ecology of the class Limnochordia.</title>
        <authorList>
            <person name="Karnachuk O.V."/>
            <person name="Lukina A.P."/>
            <person name="Avakyan M.R."/>
            <person name="Kadnikov V."/>
            <person name="Begmatov S."/>
            <person name="Beletsky A.V."/>
            <person name="Mardanov A.V."/>
            <person name="Ravin N.V."/>
        </authorList>
    </citation>
    <scope>NUCLEOTIDE SEQUENCE [LARGE SCALE GENOMIC DNA]</scope>
    <source>
        <strain evidence="9">LN</strain>
    </source>
</reference>
<dbReference type="PANTHER" id="PTHR30193:SF37">
    <property type="entry name" value="INNER MEMBRANE ABC TRANSPORTER PERMEASE PROTEIN YCJO"/>
    <property type="match status" value="1"/>
</dbReference>
<dbReference type="Gene3D" id="1.10.3720.10">
    <property type="entry name" value="MetI-like"/>
    <property type="match status" value="1"/>
</dbReference>
<evidence type="ECO:0000256" key="5">
    <source>
        <dbReference type="ARBA" id="ARBA00022989"/>
    </source>
</evidence>
<keyword evidence="9" id="KW-1185">Reference proteome</keyword>
<evidence type="ECO:0000256" key="4">
    <source>
        <dbReference type="ARBA" id="ARBA00022692"/>
    </source>
</evidence>
<dbReference type="SUPFAM" id="SSF161098">
    <property type="entry name" value="MetI-like"/>
    <property type="match status" value="1"/>
</dbReference>
<accession>A0ABZ1BS96</accession>
<comment type="subcellular location">
    <subcellularLocation>
        <location evidence="1">Cell membrane</location>
        <topology evidence="1">Multi-pass membrane protein</topology>
    </subcellularLocation>
</comment>
<feature type="transmembrane region" description="Helical" evidence="7">
    <location>
        <begin position="32"/>
        <end position="50"/>
    </location>
</feature>
<evidence type="ECO:0000256" key="2">
    <source>
        <dbReference type="ARBA" id="ARBA00022448"/>
    </source>
</evidence>
<sequence>MTRGGPANATNTLVMFIYQYAFQSFQMGYASAAAYVLFAIILTVTIFQFATSKRWVYHQ</sequence>
<evidence type="ECO:0000256" key="1">
    <source>
        <dbReference type="ARBA" id="ARBA00004651"/>
    </source>
</evidence>
<keyword evidence="6 7" id="KW-0472">Membrane</keyword>
<evidence type="ECO:0000256" key="3">
    <source>
        <dbReference type="ARBA" id="ARBA00022475"/>
    </source>
</evidence>
<evidence type="ECO:0000313" key="8">
    <source>
        <dbReference type="EMBL" id="WRP15619.1"/>
    </source>
</evidence>
<evidence type="ECO:0000313" key="9">
    <source>
        <dbReference type="Proteomes" id="UP001333102"/>
    </source>
</evidence>
<protein>
    <submittedName>
        <fullName evidence="8">Uncharacterized protein</fullName>
    </submittedName>
</protein>
<dbReference type="EMBL" id="CP141614">
    <property type="protein sequence ID" value="WRP15619.1"/>
    <property type="molecule type" value="Genomic_DNA"/>
</dbReference>
<evidence type="ECO:0000256" key="6">
    <source>
        <dbReference type="ARBA" id="ARBA00023136"/>
    </source>
</evidence>
<keyword evidence="2" id="KW-0813">Transport</keyword>
<keyword evidence="5 7" id="KW-1133">Transmembrane helix</keyword>
<dbReference type="PANTHER" id="PTHR30193">
    <property type="entry name" value="ABC TRANSPORTER PERMEASE PROTEIN"/>
    <property type="match status" value="1"/>
</dbReference>
<dbReference type="InterPro" id="IPR051393">
    <property type="entry name" value="ABC_transporter_permease"/>
</dbReference>
<dbReference type="RefSeq" id="WP_324670025.1">
    <property type="nucleotide sequence ID" value="NZ_CP141614.1"/>
</dbReference>
<keyword evidence="3" id="KW-1003">Cell membrane</keyword>
<evidence type="ECO:0000256" key="7">
    <source>
        <dbReference type="SAM" id="Phobius"/>
    </source>
</evidence>
<proteinExistence type="predicted"/>
<name>A0ABZ1BS96_9FIRM</name>
<gene>
    <name evidence="8" type="ORF">VLY81_05505</name>
</gene>
<dbReference type="InterPro" id="IPR035906">
    <property type="entry name" value="MetI-like_sf"/>
</dbReference>